<proteinExistence type="predicted"/>
<evidence type="ECO:0000313" key="2">
    <source>
        <dbReference type="EMBL" id="NMO16033.1"/>
    </source>
</evidence>
<reference evidence="2 3" key="1">
    <citation type="submission" date="2020-04" db="EMBL/GenBank/DDBJ databases">
        <title>Draft genome of Pyxidicoccus fallax type strain.</title>
        <authorList>
            <person name="Whitworth D.E."/>
        </authorList>
    </citation>
    <scope>NUCLEOTIDE SEQUENCE [LARGE SCALE GENOMIC DNA]</scope>
    <source>
        <strain evidence="2 3">DSM 14698</strain>
    </source>
</reference>
<sequence length="301" mass="30206">MAAVLAVVASACQDAATASGTALYVTTEFDPLLQLTQFKVSGTVTDGSEGGDAGADGGANKASSIPASLLPETAGRILQSGETFRVLLPDAKEGARVKLVLEGMSGPELAAVGTAEVTVREGYEVDIRVRLEPASEPPDAGTPDAGTPDSGTPDGGTPDAGSSDAGTFCMDCPDGCCRGGFCVPRTFQSCGVGGVDCTVCDGVRANACSALGTCTCGNGPACTGSNVDRCSNGQCRCGNNNACGAGQVCMDGQCRCTPESCPNGCCDGNVCRAGNEQSRCGLGGQACEQCRRECTSQRTCK</sequence>
<dbReference type="EMBL" id="JABBJJ010000054">
    <property type="protein sequence ID" value="NMO16033.1"/>
    <property type="molecule type" value="Genomic_DNA"/>
</dbReference>
<protein>
    <submittedName>
        <fullName evidence="2">Uncharacterized protein</fullName>
    </submittedName>
</protein>
<dbReference type="RefSeq" id="WP_169345327.1">
    <property type="nucleotide sequence ID" value="NZ_JABBJJ010000054.1"/>
</dbReference>
<feature type="region of interest" description="Disordered" evidence="1">
    <location>
        <begin position="130"/>
        <end position="160"/>
    </location>
</feature>
<feature type="compositionally biased region" description="Low complexity" evidence="1">
    <location>
        <begin position="141"/>
        <end position="160"/>
    </location>
</feature>
<dbReference type="Proteomes" id="UP000518300">
    <property type="component" value="Unassembled WGS sequence"/>
</dbReference>
<keyword evidence="3" id="KW-1185">Reference proteome</keyword>
<name>A0A848LFV1_9BACT</name>
<comment type="caution">
    <text evidence="2">The sequence shown here is derived from an EMBL/GenBank/DDBJ whole genome shotgun (WGS) entry which is preliminary data.</text>
</comment>
<evidence type="ECO:0000256" key="1">
    <source>
        <dbReference type="SAM" id="MobiDB-lite"/>
    </source>
</evidence>
<evidence type="ECO:0000313" key="3">
    <source>
        <dbReference type="Proteomes" id="UP000518300"/>
    </source>
</evidence>
<organism evidence="2 3">
    <name type="scientific">Pyxidicoccus fallax</name>
    <dbReference type="NCBI Taxonomy" id="394095"/>
    <lineage>
        <taxon>Bacteria</taxon>
        <taxon>Pseudomonadati</taxon>
        <taxon>Myxococcota</taxon>
        <taxon>Myxococcia</taxon>
        <taxon>Myxococcales</taxon>
        <taxon>Cystobacterineae</taxon>
        <taxon>Myxococcaceae</taxon>
        <taxon>Pyxidicoccus</taxon>
    </lineage>
</organism>
<gene>
    <name evidence="2" type="ORF">HG543_14410</name>
</gene>
<accession>A0A848LFV1</accession>
<dbReference type="AlphaFoldDB" id="A0A848LFV1"/>